<evidence type="ECO:0000313" key="8">
    <source>
        <dbReference type="EMBL" id="QOR44769.1"/>
    </source>
</evidence>
<keyword evidence="9" id="KW-1185">Reference proteome</keyword>
<evidence type="ECO:0000313" key="9">
    <source>
        <dbReference type="Proteomes" id="UP000595053"/>
    </source>
</evidence>
<dbReference type="GO" id="GO:0043190">
    <property type="term" value="C:ATP-binding cassette (ABC) transporter complex"/>
    <property type="evidence" value="ECO:0007669"/>
    <property type="project" value="InterPro"/>
</dbReference>
<dbReference type="PANTHER" id="PTHR43229">
    <property type="entry name" value="NODULATION PROTEIN J"/>
    <property type="match status" value="1"/>
</dbReference>
<comment type="similarity">
    <text evidence="6">Belongs to the ABC-2 integral membrane protein family.</text>
</comment>
<keyword evidence="3 6" id="KW-1133">Transmembrane helix</keyword>
<accession>A0A8A5UDE2</accession>
<dbReference type="GO" id="GO:0140359">
    <property type="term" value="F:ABC-type transporter activity"/>
    <property type="evidence" value="ECO:0007669"/>
    <property type="project" value="InterPro"/>
</dbReference>
<dbReference type="InterPro" id="IPR000412">
    <property type="entry name" value="ABC_2_transport"/>
</dbReference>
<sequence length="270" mass="29044">MKFSHFLKATGIQALADIRPQLLGASALNLIIVPALWVFLGRTMSRNIPNLDVSAGHFLIAGSLVGMSTLVASQIASEVYNEFTAGVLLRVRTLPHGVKIWSAAKLATASAIILASQLLILIATIVFIPAFELTWAKVALAVPFLLLVILAAAPLGFIVGAVTRSLWSYLIGVLALTGLLIISGIFFPLTVLPGWVQVISQVFPVYHAGVVSRWIFIGSNENVLASVLVLTAWLIVGMMVAWKLVEVSFRKVSLGQVARAQQKMKTMMGM</sequence>
<reference evidence="8 9" key="1">
    <citation type="submission" date="2020-10" db="EMBL/GenBank/DDBJ databases">
        <title>Trueperella pecoris sp. nov. isolated from bovine and porcine specimens.</title>
        <authorList>
            <person name="Schoenecker L."/>
            <person name="Schnydrig P."/>
            <person name="Brodard I."/>
            <person name="Thomann A."/>
            <person name="Hemphill A."/>
            <person name="Rodriguez-Campos S."/>
            <person name="Perreten V."/>
            <person name="Jores J."/>
            <person name="Kittl S."/>
        </authorList>
    </citation>
    <scope>NUCLEOTIDE SEQUENCE [LARGE SCALE GENOMIC DNA]</scope>
    <source>
        <strain evidence="8 9">15A0121</strain>
    </source>
</reference>
<dbReference type="InterPro" id="IPR051784">
    <property type="entry name" value="Nod_factor_ABC_transporter"/>
</dbReference>
<feature type="transmembrane region" description="Helical" evidence="6">
    <location>
        <begin position="140"/>
        <end position="162"/>
    </location>
</feature>
<evidence type="ECO:0000256" key="6">
    <source>
        <dbReference type="RuleBase" id="RU361157"/>
    </source>
</evidence>
<keyword evidence="2 6" id="KW-0812">Transmembrane</keyword>
<feature type="transmembrane region" description="Helical" evidence="6">
    <location>
        <begin position="195"/>
        <end position="216"/>
    </location>
</feature>
<evidence type="ECO:0000259" key="7">
    <source>
        <dbReference type="PROSITE" id="PS51012"/>
    </source>
</evidence>
<dbReference type="GO" id="GO:0046677">
    <property type="term" value="P:response to antibiotic"/>
    <property type="evidence" value="ECO:0007669"/>
    <property type="project" value="UniProtKB-KW"/>
</dbReference>
<keyword evidence="6" id="KW-1003">Cell membrane</keyword>
<dbReference type="RefSeq" id="WP_193327460.1">
    <property type="nucleotide sequence ID" value="NZ_CP053291.1"/>
</dbReference>
<gene>
    <name evidence="8" type="ORF">INS88_05530</name>
</gene>
<dbReference type="PROSITE" id="PS51012">
    <property type="entry name" value="ABC_TM2"/>
    <property type="match status" value="1"/>
</dbReference>
<dbReference type="PANTHER" id="PTHR43229:SF2">
    <property type="entry name" value="NODULATION PROTEIN J"/>
    <property type="match status" value="1"/>
</dbReference>
<evidence type="ECO:0000256" key="2">
    <source>
        <dbReference type="ARBA" id="ARBA00022692"/>
    </source>
</evidence>
<comment type="subcellular location">
    <subcellularLocation>
        <location evidence="6">Cell membrane</location>
        <topology evidence="6">Multi-pass membrane protein</topology>
    </subcellularLocation>
    <subcellularLocation>
        <location evidence="1">Membrane</location>
        <topology evidence="1">Multi-pass membrane protein</topology>
    </subcellularLocation>
</comment>
<dbReference type="PIRSF" id="PIRSF006648">
    <property type="entry name" value="DrrB"/>
    <property type="match status" value="1"/>
</dbReference>
<organism evidence="8 9">
    <name type="scientific">Trueperella pecoris</name>
    <dbReference type="NCBI Taxonomy" id="2733571"/>
    <lineage>
        <taxon>Bacteria</taxon>
        <taxon>Bacillati</taxon>
        <taxon>Actinomycetota</taxon>
        <taxon>Actinomycetes</taxon>
        <taxon>Actinomycetales</taxon>
        <taxon>Actinomycetaceae</taxon>
        <taxon>Trueperella</taxon>
    </lineage>
</organism>
<keyword evidence="4 6" id="KW-0472">Membrane</keyword>
<keyword evidence="5" id="KW-0046">Antibiotic resistance</keyword>
<feature type="domain" description="ABC transmembrane type-2" evidence="7">
    <location>
        <begin position="25"/>
        <end position="248"/>
    </location>
</feature>
<feature type="transmembrane region" description="Helical" evidence="6">
    <location>
        <begin position="20"/>
        <end position="40"/>
    </location>
</feature>
<dbReference type="Pfam" id="PF01061">
    <property type="entry name" value="ABC2_membrane"/>
    <property type="match status" value="1"/>
</dbReference>
<protein>
    <recommendedName>
        <fullName evidence="6">Transport permease protein</fullName>
    </recommendedName>
</protein>
<dbReference type="InterPro" id="IPR047817">
    <property type="entry name" value="ABC2_TM_bact-type"/>
</dbReference>
<dbReference type="PRINTS" id="PR00164">
    <property type="entry name" value="ABC2TRNSPORT"/>
</dbReference>
<dbReference type="AlphaFoldDB" id="A0A7M1QRZ0"/>
<dbReference type="EMBL" id="CP063213">
    <property type="protein sequence ID" value="QOR44769.1"/>
    <property type="molecule type" value="Genomic_DNA"/>
</dbReference>
<evidence type="ECO:0000256" key="5">
    <source>
        <dbReference type="ARBA" id="ARBA00023251"/>
    </source>
</evidence>
<evidence type="ECO:0000256" key="4">
    <source>
        <dbReference type="ARBA" id="ARBA00023136"/>
    </source>
</evidence>
<proteinExistence type="inferred from homology"/>
<name>A0A7M1QRZ0_9ACTO</name>
<dbReference type="InterPro" id="IPR013525">
    <property type="entry name" value="ABC2_TM"/>
</dbReference>
<evidence type="ECO:0000256" key="1">
    <source>
        <dbReference type="ARBA" id="ARBA00004141"/>
    </source>
</evidence>
<feature type="transmembrane region" description="Helical" evidence="6">
    <location>
        <begin position="169"/>
        <end position="189"/>
    </location>
</feature>
<feature type="transmembrane region" description="Helical" evidence="6">
    <location>
        <begin position="106"/>
        <end position="128"/>
    </location>
</feature>
<feature type="transmembrane region" description="Helical" evidence="6">
    <location>
        <begin position="223"/>
        <end position="245"/>
    </location>
</feature>
<dbReference type="Proteomes" id="UP000595053">
    <property type="component" value="Chromosome"/>
</dbReference>
<accession>A0A7M1QRZ0</accession>
<evidence type="ECO:0000256" key="3">
    <source>
        <dbReference type="ARBA" id="ARBA00022989"/>
    </source>
</evidence>
<keyword evidence="6" id="KW-0813">Transport</keyword>